<dbReference type="InterPro" id="IPR005543">
    <property type="entry name" value="PASTA_dom"/>
</dbReference>
<protein>
    <submittedName>
        <fullName evidence="7">VCBS repeat-containing protein</fullName>
    </submittedName>
</protein>
<dbReference type="Pfam" id="PF13517">
    <property type="entry name" value="FG-GAP_3"/>
    <property type="match status" value="1"/>
</dbReference>
<dbReference type="GO" id="GO:0000272">
    <property type="term" value="P:polysaccharide catabolic process"/>
    <property type="evidence" value="ECO:0007669"/>
    <property type="project" value="InterPro"/>
</dbReference>
<dbReference type="Gene3D" id="2.60.40.680">
    <property type="match status" value="1"/>
</dbReference>
<proteinExistence type="predicted"/>
<evidence type="ECO:0000256" key="4">
    <source>
        <dbReference type="SAM" id="Phobius"/>
    </source>
</evidence>
<dbReference type="PANTHER" id="PTHR32305">
    <property type="match status" value="1"/>
</dbReference>
<dbReference type="CDD" id="cd08547">
    <property type="entry name" value="Type_II_cohesin"/>
    <property type="match status" value="1"/>
</dbReference>
<dbReference type="GO" id="GO:0030246">
    <property type="term" value="F:carbohydrate binding"/>
    <property type="evidence" value="ECO:0007669"/>
    <property type="project" value="InterPro"/>
</dbReference>
<dbReference type="InterPro" id="IPR031325">
    <property type="entry name" value="RHS_repeat"/>
</dbReference>
<comment type="caution">
    <text evidence="7">The sequence shown here is derived from an EMBL/GenBank/DDBJ whole genome shotgun (WGS) entry which is preliminary data.</text>
</comment>
<dbReference type="InterPro" id="IPR022385">
    <property type="entry name" value="Rhs_assc_core"/>
</dbReference>
<dbReference type="Gene3D" id="1.10.1330.10">
    <property type="entry name" value="Dockerin domain"/>
    <property type="match status" value="1"/>
</dbReference>
<evidence type="ECO:0000313" key="8">
    <source>
        <dbReference type="Proteomes" id="UP000539350"/>
    </source>
</evidence>
<dbReference type="PROSITE" id="PS51178">
    <property type="entry name" value="PASTA"/>
    <property type="match status" value="1"/>
</dbReference>
<dbReference type="PANTHER" id="PTHR32305:SF15">
    <property type="entry name" value="PROTEIN RHSA-RELATED"/>
    <property type="match status" value="1"/>
</dbReference>
<keyword evidence="4" id="KW-1133">Transmembrane helix</keyword>
<name>A0A7W2YI89_9GAMM</name>
<keyword evidence="8" id="KW-1185">Reference proteome</keyword>
<dbReference type="Pfam" id="PF17803">
    <property type="entry name" value="Cadherin_4"/>
    <property type="match status" value="1"/>
</dbReference>
<dbReference type="GO" id="GO:0005509">
    <property type="term" value="F:calcium ion binding"/>
    <property type="evidence" value="ECO:0007669"/>
    <property type="project" value="InterPro"/>
</dbReference>
<dbReference type="SUPFAM" id="SSF49313">
    <property type="entry name" value="Cadherin-like"/>
    <property type="match status" value="4"/>
</dbReference>
<dbReference type="NCBIfam" id="TIGR03696">
    <property type="entry name" value="Rhs_assc_core"/>
    <property type="match status" value="1"/>
</dbReference>
<organism evidence="7 8">
    <name type="scientific">Sediminihaliea albiluteola</name>
    <dbReference type="NCBI Taxonomy" id="2758564"/>
    <lineage>
        <taxon>Bacteria</taxon>
        <taxon>Pseudomonadati</taxon>
        <taxon>Pseudomonadota</taxon>
        <taxon>Gammaproteobacteria</taxon>
        <taxon>Cellvibrionales</taxon>
        <taxon>Halieaceae</taxon>
        <taxon>Sediminihaliea</taxon>
    </lineage>
</organism>
<dbReference type="InterPro" id="IPR021655">
    <property type="entry name" value="Put_metal-bd"/>
</dbReference>
<dbReference type="Pfam" id="PF25023">
    <property type="entry name" value="TEN_YD-shell"/>
    <property type="match status" value="3"/>
</dbReference>
<gene>
    <name evidence="7" type="ORF">H2508_01590</name>
</gene>
<dbReference type="EMBL" id="JACFXU010000013">
    <property type="protein sequence ID" value="MBA6411800.1"/>
    <property type="molecule type" value="Genomic_DNA"/>
</dbReference>
<evidence type="ECO:0000256" key="3">
    <source>
        <dbReference type="SAM" id="MobiDB-lite"/>
    </source>
</evidence>
<dbReference type="SUPFAM" id="SSF69304">
    <property type="entry name" value="Tricorn protease N-terminal domain"/>
    <property type="match status" value="2"/>
</dbReference>
<feature type="transmembrane region" description="Helical" evidence="4">
    <location>
        <begin position="169"/>
        <end position="190"/>
    </location>
</feature>
<dbReference type="InterPro" id="IPR015919">
    <property type="entry name" value="Cadherin-like_sf"/>
</dbReference>
<dbReference type="InterPro" id="IPR036439">
    <property type="entry name" value="Dockerin_dom_sf"/>
</dbReference>
<dbReference type="Pfam" id="PF05593">
    <property type="entry name" value="RHS_repeat"/>
    <property type="match status" value="5"/>
</dbReference>
<feature type="region of interest" description="Disordered" evidence="3">
    <location>
        <begin position="1315"/>
        <end position="1344"/>
    </location>
</feature>
<dbReference type="Pfam" id="PF03793">
    <property type="entry name" value="PASTA"/>
    <property type="match status" value="1"/>
</dbReference>
<dbReference type="InterPro" id="IPR013783">
    <property type="entry name" value="Ig-like_fold"/>
</dbReference>
<dbReference type="SUPFAM" id="SSF69318">
    <property type="entry name" value="Integrin alpha N-terminal domain"/>
    <property type="match status" value="1"/>
</dbReference>
<dbReference type="CDD" id="cd06577">
    <property type="entry name" value="PASTA_pknB"/>
    <property type="match status" value="1"/>
</dbReference>
<dbReference type="InterPro" id="IPR006530">
    <property type="entry name" value="YD"/>
</dbReference>
<evidence type="ECO:0000313" key="7">
    <source>
        <dbReference type="EMBL" id="MBA6411800.1"/>
    </source>
</evidence>
<dbReference type="InterPro" id="IPR002102">
    <property type="entry name" value="Cohesin_dom"/>
</dbReference>
<dbReference type="Pfam" id="PF17963">
    <property type="entry name" value="Big_9"/>
    <property type="match status" value="1"/>
</dbReference>
<sequence>MQAKSFGLVTGICLLFFSQILFAAPSLSLAKQNAEPGSTITIPFDWLSDGSVVAQQFDLVFDADALTISTLSAGAAATAHTLDWQLVSTGRLRVVLSSPAVNTIASGNLLNLGIAVAEDAAEGKYPLVIENLLLANAQAQAVAPSSLLNGSVNVLGTLPPPNPVTAIPVMADIFLFALIAMLASLGWLAIRSRPASTMLSLLLAGLLLSPSLLQAAPLPGDANNDGKVDAADIPVIVSQILERQQAPGKPDCNQDSKVDVLDTVCAAQSSVENRAPLLTAIGNQQAVVERDFSLTAHALDPDQGDLVTYSLDQLPSGMSIDADSGVISWTPSESQLGIHDVIVRASDLQGLFDVESFQIDVVEASSNNPPTLIPPGKRLVQANTVFNTRLFATDPDAGDVLSFSLTAAPVGMTIDPTSGLLSWTPSGADLGSHSVTARVTDSGGLQDSKTFTVTVNVAVALAAANSAPKLTVPGMQSLVWGNSLSVQATASDADNDPLQFELINAPAGMSIDKVNGAINWSPAAAQVGAHDVAVKVSDPHGAADFGSFITTVSHVNRAPVASDDLYQVRMGDTLSVAAPGVLGNDFDPDTDPLTTSLVSSVAKGSLDFRSDGSFDYTPDKPTGNAKVELEVQCEIGKDDGGNYLHQGSLAVGDVDNDGELEIVGIGGVTPYLFIDTIWIIKASDCSPIMNQSQDVVDGGGAETFSHPGLLDIDGDGDLEIIVVRNRFPEAEGGNFDGQHLMAIHHDGTLAWPGNGGSETSAYLNPAFMDYQHSGPTFADLDGDGRVEILMTGKIGNVVNGTIQHVLTVYNSVDGSIKWEHVGEYYSGNADEQPPVVADLNLDGKMEVILHTSVIDHEGNTKFVLPTEPRYGNHPHLYSAVANFNSDPWPEIVARDWTHNYLFKYDGTLIWKKPNPGTMPRNQIAVADFDGDGEVEFAYTQMIDGGSGYTVVYDNDGSILWSHQDIPEFVTGHANHGENITAFDANGDGAIDIVIHLMPPSTADNQGVYIFDGRDGALLHFEPISRYSISQRFLTIADVDGDGHAELISSYSSGLAGVTRVWQGTAANPLPPAPPLRNQWVFNQTMVRDDATIISNPRPAWLQPGHNGYNLISSRAEFNLAGTTDSFTYKASDGDLESNLATVNFDVQPDGVAPIFLSEPDTLTTVGFQYEYAPRVIDYDLGDSLSFMLTEAPHGMTIDPTTGVLRWLPNTKGSYPVNILAYDSIGFATAQAYTLEVGDPVTIPDVVGQSKTDAEASLSASDLVVGHKQFTHHPSIAAGSVTKQTPSAGSVAEFGGRVDLLISTGPAPGDIDKDGDGFTPNEGDCNDNDASIHPGAADAPGDGIDQDCDGIDGNLTLSEIVLQPKLSTVLTNQQVSLEAIGIFEDGSSQKLSGIVNWTGGPNFTSASAGEFTVTASRAGINAQASITVIERNTGDQQAPLAAISTPLQHSKVTEPIAIMGSASDANFLKYELAYAAVGETHFTTIRSSTTAITDGVLAQFDPTLLLNDLYTIRLTVFDTGGNQSIAETTVQVDSDYKVGNFSLNFVDLVVPMAGMPIKVTRSYDSRDKSSGDFGFAWRLGVSSLKLKANRILGSGWQVLKPGLSYQLIASDEHYVSLTLPNGRVEQFDLLVKPQVSPIVPFPASALQAQFKARPGTLGTLTSLDNNNLSILDGQPGEVSLLDDLSSTTFDPDLFLYTASDGMEVLISIAEGVQKITDRNGNVLSFSDSGISHSAGTSISFTRDTQGRITHVTDPSGGVRTYTYDGNGDLRSYTDATGNITKLNYNHNHGLIEIIDPQNRPVARNEYDDEGRLLSVTNAEGRRIEFSFDPSSRQEVIRDADDNVTVVTYDDRGNTLKSVDALGGVSQYSYDAAGNQLTSTNPAGETVSRSFDDRGNMLSVSNALGATSLYEYDSADRVLRSIDPLGRETRFEYDARGNLLRRINAQGDIEDQFQYNSAGLLTAHGDANGHITNYHYDANGNLTEVVDPRGNVSKTSYDASGRVISEIDRRGALVTFELDANGSPISAKNINGTQTLFDYNAAGVLERIVGPLGITTSLSMDALGKEIEFSDAPGRLESREYDLLGNLSSVTRFNGGTTRYEYDALGRRTKTIAPDGSVTQTLYDAVGRITRTIDARGNSTTYEYDKAGRNTKLIDPLGAETEFKYDAAGNLTVKTDAKGNVFRFEYDELNRIVRQIFPDLTEILSHYDSAGNLIEEVDQLGRTTRYSYDGNNNVISITDPSGASTRFEYDAENKLLVQRDARGNATTFQYDAMGNQISKTYPDGSTELAGYDDAGRLVSSTDAKGDETRYEYDPAGKLLKKTFADGSEELYSHTLSGRVATAQNGIGTVSYSYDLNDRLINTTNPDGTKIDYAYDLAGNRTMLRTTLPGSAPRSTLYTYDALNRLASVEDPDGRISSYTYDAIGNLASISYPNGVVSTFTYDSMSRLIELEHKNHGQVLASYNYTLNAVGDRIKVVHADNSYVDYTYDSQRRLTSETYSSAAGIKTYALSHEYDSVGNRISITNLAGLRSTYSYDEADKLIQAGATTFAYDANGNLLVRQNAGAQTFYHFNQEHELSAVETPSQVVQFKYDAVGHRVSRSVGSAKSSFLVDALGAGGVPQMLVDYTDELAVSAEYIYGNQVLGEIRDGSDTSWYHSDASKNIRIISNTAGDVSDSYSYEAFGGLISHSGTSANPYQFAGEQAGAEENLSFLRARYYDPTTGRFISRDPFQGILRDPPSLHRYLYAHANPISNTDPTGQLTLSSTMVSGSISSGLISGVISYAGGKRGMALVTDTIIGAAFGALGGPAGAALGNSFKSSKVLVTMVNSPHVARFAGRLVNAIPSTLFGAADDYSKALANGDAFKEGFYSDFAKGTFLNLVFKMISGPSAEVHKQINFKEVKAFASIKTTSAAGATVHNIITEANQAKFLLRSDAQYVIAFLDSQRDEAADAIISFCWEFSKFIEANLPKYVEGQYSQ</sequence>
<evidence type="ECO:0000256" key="2">
    <source>
        <dbReference type="ARBA" id="ARBA00022737"/>
    </source>
</evidence>
<feature type="domain" description="PASTA" evidence="6">
    <location>
        <begin position="1238"/>
        <end position="1303"/>
    </location>
</feature>
<dbReference type="InterPro" id="IPR018247">
    <property type="entry name" value="EF_Hand_1_Ca_BS"/>
</dbReference>
<dbReference type="InterPro" id="IPR056823">
    <property type="entry name" value="TEN-like_YD-shell"/>
</dbReference>
<dbReference type="SMART" id="SM00740">
    <property type="entry name" value="PASTA"/>
    <property type="match status" value="1"/>
</dbReference>
<evidence type="ECO:0000256" key="5">
    <source>
        <dbReference type="SAM" id="SignalP"/>
    </source>
</evidence>
<dbReference type="NCBIfam" id="TIGR01643">
    <property type="entry name" value="YD_repeat_2x"/>
    <property type="match status" value="17"/>
</dbReference>
<dbReference type="PROSITE" id="PS00018">
    <property type="entry name" value="EF_HAND_1"/>
    <property type="match status" value="1"/>
</dbReference>
<keyword evidence="2" id="KW-0677">Repeat</keyword>
<dbReference type="SMART" id="SM00736">
    <property type="entry name" value="CADG"/>
    <property type="match status" value="2"/>
</dbReference>
<evidence type="ECO:0000259" key="6">
    <source>
        <dbReference type="PROSITE" id="PS51178"/>
    </source>
</evidence>
<feature type="chain" id="PRO_5030658805" evidence="5">
    <location>
        <begin position="24"/>
        <end position="2974"/>
    </location>
</feature>
<dbReference type="Pfam" id="PF11617">
    <property type="entry name" value="Cu-binding_MopE"/>
    <property type="match status" value="1"/>
</dbReference>
<feature type="transmembrane region" description="Helical" evidence="4">
    <location>
        <begin position="197"/>
        <end position="216"/>
    </location>
</feature>
<dbReference type="GO" id="GO:0016020">
    <property type="term" value="C:membrane"/>
    <property type="evidence" value="ECO:0007669"/>
    <property type="project" value="InterPro"/>
</dbReference>
<dbReference type="Gene3D" id="3.30.10.20">
    <property type="match status" value="1"/>
</dbReference>
<keyword evidence="4" id="KW-0812">Transmembrane</keyword>
<feature type="signal peptide" evidence="5">
    <location>
        <begin position="1"/>
        <end position="23"/>
    </location>
</feature>
<dbReference type="InterPro" id="IPR028994">
    <property type="entry name" value="Integrin_alpha_N"/>
</dbReference>
<dbReference type="Pfam" id="PF00963">
    <property type="entry name" value="Cohesin"/>
    <property type="match status" value="1"/>
</dbReference>
<dbReference type="InterPro" id="IPR050708">
    <property type="entry name" value="T6SS_VgrG/RHS"/>
</dbReference>
<dbReference type="SUPFAM" id="SSF49384">
    <property type="entry name" value="Carbohydrate-binding domain"/>
    <property type="match status" value="1"/>
</dbReference>
<dbReference type="Pfam" id="PF05345">
    <property type="entry name" value="He_PIG"/>
    <property type="match status" value="3"/>
</dbReference>
<keyword evidence="4" id="KW-0472">Membrane</keyword>
<accession>A0A7W2YI89</accession>
<evidence type="ECO:0000256" key="1">
    <source>
        <dbReference type="ARBA" id="ARBA00022729"/>
    </source>
</evidence>
<dbReference type="Gene3D" id="2.60.40.10">
    <property type="entry name" value="Immunoglobulins"/>
    <property type="match status" value="4"/>
</dbReference>
<dbReference type="InterPro" id="IPR013517">
    <property type="entry name" value="FG-GAP"/>
</dbReference>
<dbReference type="CDD" id="cd12871">
    <property type="entry name" value="Bacuni_01323_like"/>
    <property type="match status" value="1"/>
</dbReference>
<dbReference type="RefSeq" id="WP_182168657.1">
    <property type="nucleotide sequence ID" value="NZ_JACFXU010000013.1"/>
</dbReference>
<reference evidence="7 8" key="1">
    <citation type="submission" date="2020-07" db="EMBL/GenBank/DDBJ databases">
        <title>Halieaceae bacterium, F7430, whole genome shotgun sequencing project.</title>
        <authorList>
            <person name="Jiang S."/>
            <person name="Liu Z.W."/>
            <person name="Du Z.J."/>
        </authorList>
    </citation>
    <scope>NUCLEOTIDE SEQUENCE [LARGE SCALE GENOMIC DNA]</scope>
    <source>
        <strain evidence="7 8">F7430</strain>
    </source>
</reference>
<dbReference type="SUPFAM" id="SSF63446">
    <property type="entry name" value="Type I dockerin domain"/>
    <property type="match status" value="1"/>
</dbReference>
<keyword evidence="1 5" id="KW-0732">Signal</keyword>
<dbReference type="Proteomes" id="UP000539350">
    <property type="component" value="Unassembled WGS sequence"/>
</dbReference>
<dbReference type="InterPro" id="IPR040853">
    <property type="entry name" value="RapA2_cadherin-like"/>
</dbReference>
<dbReference type="InterPro" id="IPR008965">
    <property type="entry name" value="CBM2/CBM3_carb-bd_dom_sf"/>
</dbReference>
<dbReference type="Gene3D" id="2.180.10.10">
    <property type="entry name" value="RHS repeat-associated core"/>
    <property type="match status" value="4"/>
</dbReference>
<dbReference type="InterPro" id="IPR006644">
    <property type="entry name" value="Cadg"/>
</dbReference>